<dbReference type="EMBL" id="GL535135">
    <property type="protein sequence ID" value="EFQ90613.1"/>
    <property type="molecule type" value="Genomic_DNA"/>
</dbReference>
<feature type="region of interest" description="Disordered" evidence="1">
    <location>
        <begin position="183"/>
        <end position="202"/>
    </location>
</feature>
<feature type="compositionally biased region" description="Low complexity" evidence="1">
    <location>
        <begin position="366"/>
        <end position="378"/>
    </location>
</feature>
<feature type="region of interest" description="Disordered" evidence="1">
    <location>
        <begin position="444"/>
        <end position="484"/>
    </location>
</feature>
<accession>E3RUI6</accession>
<dbReference type="KEGG" id="pte:PTT_12751"/>
<dbReference type="AlphaFoldDB" id="E3RUI6"/>
<feature type="compositionally biased region" description="Low complexity" evidence="1">
    <location>
        <begin position="152"/>
        <end position="170"/>
    </location>
</feature>
<organism evidence="3">
    <name type="scientific">Pyrenophora teres f. teres (strain 0-1)</name>
    <name type="common">Barley net blotch fungus</name>
    <name type="synonym">Drechslera teres f. teres</name>
    <dbReference type="NCBI Taxonomy" id="861557"/>
    <lineage>
        <taxon>Eukaryota</taxon>
        <taxon>Fungi</taxon>
        <taxon>Dikarya</taxon>
        <taxon>Ascomycota</taxon>
        <taxon>Pezizomycotina</taxon>
        <taxon>Dothideomycetes</taxon>
        <taxon>Pleosporomycetidae</taxon>
        <taxon>Pleosporales</taxon>
        <taxon>Pleosporineae</taxon>
        <taxon>Pleosporaceae</taxon>
        <taxon>Pyrenophora</taxon>
    </lineage>
</organism>
<protein>
    <submittedName>
        <fullName evidence="2">Uncharacterized protein</fullName>
    </submittedName>
</protein>
<dbReference type="Proteomes" id="UP000001067">
    <property type="component" value="Unassembled WGS sequence"/>
</dbReference>
<keyword evidence="3" id="KW-1185">Reference proteome</keyword>
<reference evidence="2 3" key="1">
    <citation type="journal article" date="2010" name="Genome Biol.">
        <title>A first genome assembly of the barley fungal pathogen Pyrenophora teres f. teres.</title>
        <authorList>
            <person name="Ellwood S.R."/>
            <person name="Liu Z."/>
            <person name="Syme R.A."/>
            <person name="Lai Z."/>
            <person name="Hane J.K."/>
            <person name="Keiper F."/>
            <person name="Moffat C.S."/>
            <person name="Oliver R.P."/>
            <person name="Friesen T.L."/>
        </authorList>
    </citation>
    <scope>NUCLEOTIDE SEQUENCE [LARGE SCALE GENOMIC DNA]</scope>
    <source>
        <strain evidence="2 3">0-1</strain>
    </source>
</reference>
<feature type="compositionally biased region" description="Low complexity" evidence="1">
    <location>
        <begin position="130"/>
        <end position="143"/>
    </location>
</feature>
<feature type="region of interest" description="Disordered" evidence="1">
    <location>
        <begin position="113"/>
        <end position="172"/>
    </location>
</feature>
<evidence type="ECO:0000313" key="3">
    <source>
        <dbReference type="Proteomes" id="UP000001067"/>
    </source>
</evidence>
<evidence type="ECO:0000256" key="1">
    <source>
        <dbReference type="SAM" id="MobiDB-lite"/>
    </source>
</evidence>
<feature type="region of interest" description="Disordered" evidence="1">
    <location>
        <begin position="359"/>
        <end position="379"/>
    </location>
</feature>
<sequence>MSTSQSGNMNVAEAKAFWDKIGATKKEQDVHVIKQIFKDMPAQAKHLLMVEAGLLDPSAAVAKKPTVSAKPGAKTALDVQIQGRRRLLKRPRVDSDASDDDVAGLQNFFKRTKVATDPTPGNLDNPIIVSSASESDPLSSQSSQFAVPELDLSTSSPPSSPQSSSPLPTQGLLRDSKITSFMNKKASPSTAPSSSASTSSCSPQVFIKKEKFSPSGLMKSIYATSSPPAHSFVALSERITGQDTPGHTGDWEDIHGPMKSNKNKIKAGEFMGEDFEETMSHIHQDLPDYKYFMASQELFDRMRKFFFCFGMYKKKNLSEVPRHYIIEEVAYHQRRGTRPWFLKAARIFLANTGVTNRSITTNRPFASSGNNSRASSSRKTIRGYFPKAQTKAQPKPTLADVDATELDNATNLAYFDRLIQQQEEGLEAAEAEQQVAAEMSNAAIEDKGKGETAESGNEETVGKGRDSAGEHYKEAVVSDNFYDTTDTETISEMEIDAVRDEPNSELKL</sequence>
<evidence type="ECO:0000313" key="2">
    <source>
        <dbReference type="EMBL" id="EFQ90613.1"/>
    </source>
</evidence>
<feature type="compositionally biased region" description="Low complexity" evidence="1">
    <location>
        <begin position="186"/>
        <end position="202"/>
    </location>
</feature>
<feature type="compositionally biased region" description="Basic and acidic residues" evidence="1">
    <location>
        <begin position="460"/>
        <end position="476"/>
    </location>
</feature>
<name>E3RUI6_PYRTT</name>
<dbReference type="HOGENOM" id="CLU_536530_0_0_1"/>
<proteinExistence type="predicted"/>
<gene>
    <name evidence="2" type="ORF">PTT_12751</name>
</gene>